<accession>A0ABV3RM03</accession>
<feature type="transmembrane region" description="Helical" evidence="9">
    <location>
        <begin position="55"/>
        <end position="74"/>
    </location>
</feature>
<evidence type="ECO:0000256" key="2">
    <source>
        <dbReference type="ARBA" id="ARBA00010065"/>
    </source>
</evidence>
<dbReference type="Pfam" id="PF20154">
    <property type="entry name" value="LNT_N"/>
    <property type="match status" value="1"/>
</dbReference>
<feature type="transmembrane region" description="Helical" evidence="9">
    <location>
        <begin position="190"/>
        <end position="211"/>
    </location>
</feature>
<dbReference type="RefSeq" id="WP_367877300.1">
    <property type="nucleotide sequence ID" value="NZ_JBFNXX010000005.1"/>
</dbReference>
<evidence type="ECO:0000313" key="12">
    <source>
        <dbReference type="Proteomes" id="UP001556098"/>
    </source>
</evidence>
<dbReference type="InterPro" id="IPR045378">
    <property type="entry name" value="LNT_N"/>
</dbReference>
<comment type="similarity">
    <text evidence="2 9">Belongs to the CN hydrolase family. Apolipoprotein N-acyltransferase subfamily.</text>
</comment>
<evidence type="ECO:0000256" key="4">
    <source>
        <dbReference type="ARBA" id="ARBA00022679"/>
    </source>
</evidence>
<proteinExistence type="inferred from homology"/>
<dbReference type="NCBIfam" id="TIGR00546">
    <property type="entry name" value="lnt"/>
    <property type="match status" value="1"/>
</dbReference>
<feature type="transmembrane region" description="Helical" evidence="9">
    <location>
        <begin position="157"/>
        <end position="178"/>
    </location>
</feature>
<dbReference type="Gene3D" id="3.60.110.10">
    <property type="entry name" value="Carbon-nitrogen hydrolase"/>
    <property type="match status" value="1"/>
</dbReference>
<dbReference type="HAMAP" id="MF_01148">
    <property type="entry name" value="Lnt"/>
    <property type="match status" value="1"/>
</dbReference>
<keyword evidence="12" id="KW-1185">Reference proteome</keyword>
<dbReference type="GO" id="GO:0016746">
    <property type="term" value="F:acyltransferase activity"/>
    <property type="evidence" value="ECO:0007669"/>
    <property type="project" value="UniProtKB-KW"/>
</dbReference>
<keyword evidence="8 9" id="KW-0012">Acyltransferase</keyword>
<keyword evidence="7 9" id="KW-0472">Membrane</keyword>
<feature type="transmembrane region" description="Helical" evidence="9">
    <location>
        <begin position="118"/>
        <end position="137"/>
    </location>
</feature>
<evidence type="ECO:0000256" key="6">
    <source>
        <dbReference type="ARBA" id="ARBA00022989"/>
    </source>
</evidence>
<evidence type="ECO:0000256" key="5">
    <source>
        <dbReference type="ARBA" id="ARBA00022692"/>
    </source>
</evidence>
<protein>
    <recommendedName>
        <fullName evidence="9">Apolipoprotein N-acyltransferase</fullName>
        <shortName evidence="9">ALP N-acyltransferase</shortName>
        <ecNumber evidence="9">2.3.1.269</ecNumber>
    </recommendedName>
</protein>
<keyword evidence="3 9" id="KW-1003">Cell membrane</keyword>
<keyword evidence="6 9" id="KW-1133">Transmembrane helix</keyword>
<evidence type="ECO:0000256" key="8">
    <source>
        <dbReference type="ARBA" id="ARBA00023315"/>
    </source>
</evidence>
<dbReference type="InterPro" id="IPR003010">
    <property type="entry name" value="C-N_Hydrolase"/>
</dbReference>
<evidence type="ECO:0000256" key="3">
    <source>
        <dbReference type="ARBA" id="ARBA00022475"/>
    </source>
</evidence>
<evidence type="ECO:0000259" key="10">
    <source>
        <dbReference type="PROSITE" id="PS50263"/>
    </source>
</evidence>
<keyword evidence="4 9" id="KW-0808">Transferase</keyword>
<dbReference type="EMBL" id="JBFNXX010000005">
    <property type="protein sequence ID" value="MEW9919593.1"/>
    <property type="molecule type" value="Genomic_DNA"/>
</dbReference>
<dbReference type="CDD" id="cd07571">
    <property type="entry name" value="ALP_N-acyl_transferase"/>
    <property type="match status" value="1"/>
</dbReference>
<dbReference type="Pfam" id="PF00795">
    <property type="entry name" value="CN_hydrolase"/>
    <property type="match status" value="1"/>
</dbReference>
<comment type="subcellular location">
    <subcellularLocation>
        <location evidence="1 9">Cell membrane</location>
        <topology evidence="1 9">Multi-pass membrane protein</topology>
    </subcellularLocation>
</comment>
<dbReference type="SUPFAM" id="SSF56317">
    <property type="entry name" value="Carbon-nitrogen hydrolase"/>
    <property type="match status" value="1"/>
</dbReference>
<reference evidence="11 12" key="1">
    <citation type="submission" date="2024-07" db="EMBL/GenBank/DDBJ databases">
        <title>Marimonas sp.nov., isolated from tidal-flat sediment.</title>
        <authorList>
            <person name="Jayan J.N."/>
            <person name="Lee S.S."/>
        </authorList>
    </citation>
    <scope>NUCLEOTIDE SEQUENCE [LARGE SCALE GENOMIC DNA]</scope>
    <source>
        <strain evidence="11 12">MJW-29</strain>
    </source>
</reference>
<comment type="catalytic activity">
    <reaction evidence="9">
        <text>N-terminal S-1,2-diacyl-sn-glyceryl-L-cysteinyl-[lipoprotein] + a glycerophospholipid = N-acyl-S-1,2-diacyl-sn-glyceryl-L-cysteinyl-[lipoprotein] + a 2-acyl-sn-glycero-3-phospholipid + H(+)</text>
        <dbReference type="Rhea" id="RHEA:48228"/>
        <dbReference type="Rhea" id="RHEA-COMP:14681"/>
        <dbReference type="Rhea" id="RHEA-COMP:14684"/>
        <dbReference type="ChEBI" id="CHEBI:15378"/>
        <dbReference type="ChEBI" id="CHEBI:136912"/>
        <dbReference type="ChEBI" id="CHEBI:140656"/>
        <dbReference type="ChEBI" id="CHEBI:140657"/>
        <dbReference type="ChEBI" id="CHEBI:140660"/>
        <dbReference type="EC" id="2.3.1.269"/>
    </reaction>
</comment>
<organism evidence="11 12">
    <name type="scientific">Sulfitobacter sediminis</name>
    <dbReference type="NCBI Taxonomy" id="3234186"/>
    <lineage>
        <taxon>Bacteria</taxon>
        <taxon>Pseudomonadati</taxon>
        <taxon>Pseudomonadota</taxon>
        <taxon>Alphaproteobacteria</taxon>
        <taxon>Rhodobacterales</taxon>
        <taxon>Roseobacteraceae</taxon>
        <taxon>Sulfitobacter</taxon>
    </lineage>
</organism>
<feature type="transmembrane region" description="Helical" evidence="9">
    <location>
        <begin position="86"/>
        <end position="106"/>
    </location>
</feature>
<dbReference type="Proteomes" id="UP001556098">
    <property type="component" value="Unassembled WGS sequence"/>
</dbReference>
<dbReference type="PANTHER" id="PTHR38686">
    <property type="entry name" value="APOLIPOPROTEIN N-ACYLTRANSFERASE"/>
    <property type="match status" value="1"/>
</dbReference>
<feature type="transmembrane region" description="Helical" evidence="9">
    <location>
        <begin position="31"/>
        <end position="48"/>
    </location>
</feature>
<dbReference type="InterPro" id="IPR036526">
    <property type="entry name" value="C-N_Hydrolase_sf"/>
</dbReference>
<dbReference type="PANTHER" id="PTHR38686:SF1">
    <property type="entry name" value="APOLIPOPROTEIN N-ACYLTRANSFERASE"/>
    <property type="match status" value="1"/>
</dbReference>
<sequence length="501" mass="53105">MIRNRAGWRLFGLGGALGALAAFGQAPYDQPLILAAALVGAVYVYRSADTPRMAALFGWALGAGYFAHALQWIVSPFMVDVARHAWMAPFAIAFMAAGLALFWGAAFGAARMLAPSRAWPLILCLPAAELMRAYVFTGFPWAMPAQALVDLLGGQTLAWIGPYALNAAIVAIAVALGFPARSAPQRVMQYGVILFGLGAFVLPPMVPAAPLTDNVVRLVQPNAAQRDKWDPEKIPVFFDRQLGFTAAPPEAGNPAPDLILWSETAIPWQLDYAGTALREIAGAGGDATVALGVQRADGERFHNSMVVLAADGAVAQVYDKHHLVPFGEYIPFANLAARLGVFGLAQTIPAGYAAGPGPKLLELGPLGRALPLICYEAVFPHDVNAAPERPDFLIQITNDAWFGKGAGPRQHLAQARMRAIEQGLPLARSANTGISAMIDPYGRITASLPLNTAGFVDAALPAPLAPTFYSRTGDLPFALLLLAGLAFAAIRMREGLFGFSD</sequence>
<dbReference type="InterPro" id="IPR004563">
    <property type="entry name" value="Apolipo_AcylTrfase"/>
</dbReference>
<evidence type="ECO:0000313" key="11">
    <source>
        <dbReference type="EMBL" id="MEW9919593.1"/>
    </source>
</evidence>
<comment type="pathway">
    <text evidence="9">Protein modification; lipoprotein biosynthesis (N-acyl transfer).</text>
</comment>
<gene>
    <name evidence="9 11" type="primary">lnt</name>
    <name evidence="11" type="ORF">AB2B41_08265</name>
</gene>
<keyword evidence="5 9" id="KW-0812">Transmembrane</keyword>
<feature type="domain" description="CN hydrolase" evidence="10">
    <location>
        <begin position="219"/>
        <end position="462"/>
    </location>
</feature>
<comment type="function">
    <text evidence="9">Catalyzes the phospholipid dependent N-acylation of the N-terminal cysteine of apolipoprotein, the last step in lipoprotein maturation.</text>
</comment>
<name>A0ABV3RM03_9RHOB</name>
<evidence type="ECO:0000256" key="9">
    <source>
        <dbReference type="HAMAP-Rule" id="MF_01148"/>
    </source>
</evidence>
<dbReference type="EC" id="2.3.1.269" evidence="9"/>
<dbReference type="PROSITE" id="PS50263">
    <property type="entry name" value="CN_HYDROLASE"/>
    <property type="match status" value="1"/>
</dbReference>
<comment type="caution">
    <text evidence="11">The sequence shown here is derived from an EMBL/GenBank/DDBJ whole genome shotgun (WGS) entry which is preliminary data.</text>
</comment>
<evidence type="ECO:0000256" key="7">
    <source>
        <dbReference type="ARBA" id="ARBA00023136"/>
    </source>
</evidence>
<evidence type="ECO:0000256" key="1">
    <source>
        <dbReference type="ARBA" id="ARBA00004651"/>
    </source>
</evidence>